<keyword evidence="2" id="KW-0812">Transmembrane</keyword>
<protein>
    <recommendedName>
        <fullName evidence="3">Alpha/beta hydrolase fold-3 domain-containing protein</fullName>
    </recommendedName>
</protein>
<dbReference type="Gene3D" id="3.40.50.1820">
    <property type="entry name" value="alpha/beta hydrolase"/>
    <property type="match status" value="1"/>
</dbReference>
<keyword evidence="2" id="KW-1133">Transmembrane helix</keyword>
<dbReference type="InterPro" id="IPR013094">
    <property type="entry name" value="AB_hydrolase_3"/>
</dbReference>
<keyword evidence="5" id="KW-1185">Reference proteome</keyword>
<organism evidence="4 5">
    <name type="scientific">Tricholomella constricta</name>
    <dbReference type="NCBI Taxonomy" id="117010"/>
    <lineage>
        <taxon>Eukaryota</taxon>
        <taxon>Fungi</taxon>
        <taxon>Dikarya</taxon>
        <taxon>Basidiomycota</taxon>
        <taxon>Agaricomycotina</taxon>
        <taxon>Agaricomycetes</taxon>
        <taxon>Agaricomycetidae</taxon>
        <taxon>Agaricales</taxon>
        <taxon>Tricholomatineae</taxon>
        <taxon>Lyophyllaceae</taxon>
        <taxon>Tricholomella</taxon>
    </lineage>
</organism>
<evidence type="ECO:0000256" key="2">
    <source>
        <dbReference type="SAM" id="Phobius"/>
    </source>
</evidence>
<dbReference type="PANTHER" id="PTHR48081">
    <property type="entry name" value="AB HYDROLASE SUPERFAMILY PROTEIN C4A8.06C"/>
    <property type="match status" value="1"/>
</dbReference>
<dbReference type="OrthoDB" id="2152029at2759"/>
<dbReference type="Proteomes" id="UP000565441">
    <property type="component" value="Unassembled WGS sequence"/>
</dbReference>
<dbReference type="EMBL" id="JAACJP010000005">
    <property type="protein sequence ID" value="KAF5384268.1"/>
    <property type="molecule type" value="Genomic_DNA"/>
</dbReference>
<evidence type="ECO:0000259" key="3">
    <source>
        <dbReference type="Pfam" id="PF07859"/>
    </source>
</evidence>
<keyword evidence="1" id="KW-0378">Hydrolase</keyword>
<dbReference type="AlphaFoldDB" id="A0A8H5HJ21"/>
<accession>A0A8H5HJ21</accession>
<comment type="caution">
    <text evidence="4">The sequence shown here is derived from an EMBL/GenBank/DDBJ whole genome shotgun (WGS) entry which is preliminary data.</text>
</comment>
<keyword evidence="2" id="KW-0472">Membrane</keyword>
<evidence type="ECO:0000313" key="4">
    <source>
        <dbReference type="EMBL" id="KAF5384268.1"/>
    </source>
</evidence>
<reference evidence="4 5" key="1">
    <citation type="journal article" date="2020" name="ISME J.">
        <title>Uncovering the hidden diversity of litter-decomposition mechanisms in mushroom-forming fungi.</title>
        <authorList>
            <person name="Floudas D."/>
            <person name="Bentzer J."/>
            <person name="Ahren D."/>
            <person name="Johansson T."/>
            <person name="Persson P."/>
            <person name="Tunlid A."/>
        </authorList>
    </citation>
    <scope>NUCLEOTIDE SEQUENCE [LARGE SCALE GENOMIC DNA]</scope>
    <source>
        <strain evidence="4 5">CBS 661.87</strain>
    </source>
</reference>
<sequence length="385" mass="42331">MQKLDTKHDKQYGRVSWTELATIVLVLGQLPSVLLWSFFKSTFTPSKGTHKSWRRNLGDTAFRFVAGAWNIRQLQYCFGTTQQVYEKWARQNGLPVLVDELKGEDARLLWIGPRRTDRVVLYFHGGGYVVPMQDFAASFWNYTRLELGRRHLNVGVAVLNYSIVPTVTFPAQLKQAVKALQYVIASGCKPENIQIVGDSAGGNLALALLAHLLRPVKGVTPISLASEISGVYLMSPWVSLAGGSGSFVTNDSTDVVGASTFAYCGRKVFAGVPDSLHMYLEVGKAPASLFNGVQGIVDRILVTAGGAECLRDDIAEVASRLSVHHGRVRFIVQENGVHNDPFYDFLVGEPKLSDLTPEIVNWLEEGFRPSSSKVEIVTSEVGLDT</sequence>
<name>A0A8H5HJ21_9AGAR</name>
<dbReference type="GO" id="GO:0016787">
    <property type="term" value="F:hydrolase activity"/>
    <property type="evidence" value="ECO:0007669"/>
    <property type="project" value="UniProtKB-KW"/>
</dbReference>
<dbReference type="Pfam" id="PF07859">
    <property type="entry name" value="Abhydrolase_3"/>
    <property type="match status" value="1"/>
</dbReference>
<proteinExistence type="predicted"/>
<dbReference type="InterPro" id="IPR050300">
    <property type="entry name" value="GDXG_lipolytic_enzyme"/>
</dbReference>
<evidence type="ECO:0000313" key="5">
    <source>
        <dbReference type="Proteomes" id="UP000565441"/>
    </source>
</evidence>
<dbReference type="PANTHER" id="PTHR48081:SF31">
    <property type="entry name" value="STERYL ACETYL HYDROLASE MUG81-RELATED"/>
    <property type="match status" value="1"/>
</dbReference>
<feature type="transmembrane region" description="Helical" evidence="2">
    <location>
        <begin position="20"/>
        <end position="39"/>
    </location>
</feature>
<dbReference type="SUPFAM" id="SSF53474">
    <property type="entry name" value="alpha/beta-Hydrolases"/>
    <property type="match status" value="1"/>
</dbReference>
<feature type="domain" description="Alpha/beta hydrolase fold-3" evidence="3">
    <location>
        <begin position="120"/>
        <end position="339"/>
    </location>
</feature>
<evidence type="ECO:0000256" key="1">
    <source>
        <dbReference type="ARBA" id="ARBA00022801"/>
    </source>
</evidence>
<dbReference type="InterPro" id="IPR029058">
    <property type="entry name" value="AB_hydrolase_fold"/>
</dbReference>
<gene>
    <name evidence="4" type="ORF">D9615_003377</name>
</gene>